<dbReference type="InterPro" id="IPR013785">
    <property type="entry name" value="Aldolase_TIM"/>
</dbReference>
<sequence length="462" mass="52154">MTKAQNFYDQRFSVAPMLDWTTRYCRAFHRQLSKHAVLYTEMVATSTILHSKSDYLFFNPENEGNVVLQLGGSDPKQFAQVGKMLAEKAELYPYYGININVGCPSPRVTSGSFGACLMAEPDLVAQCADALLTSCDIPVSIKTRIGIDDYDDFDFLADFLDPLVEIGISDFTIHARKALLNGLSPKENREIPPLNYQRVYDLKDEFPDINITINGGINTLYEASEHLKHVEGVMMGREAFNNPAVLLGVDALLFDDYANDFSRYHGIFDDTLTLDHQYAFFPDSVNLHADSHDSFTMRVAKSISGGRNLLSTYDPLLEKLDLLTTLIHKKAAERLEQGLTEKRAFALEMLQHKREPGKHAPKSHISDAARFKRAQQIATGQAMFDALERLRPYWEKEVKRGVAISHLFKPVLGAFNGLPGAKQFRRYLSIHGFNNDANLDVLLYAIDLMYDKFLQFIESSVD</sequence>
<evidence type="ECO:0000256" key="1">
    <source>
        <dbReference type="ARBA" id="ARBA00001917"/>
    </source>
</evidence>
<keyword evidence="3" id="KW-0285">Flavoprotein</keyword>
<keyword evidence="2" id="KW-0820">tRNA-binding</keyword>
<feature type="domain" description="DUS-like FMN-binding" evidence="9">
    <location>
        <begin position="14"/>
        <end position="248"/>
    </location>
</feature>
<evidence type="ECO:0000313" key="10">
    <source>
        <dbReference type="EMBL" id="RIY35692.1"/>
    </source>
</evidence>
<evidence type="ECO:0000259" key="9">
    <source>
        <dbReference type="Pfam" id="PF01207"/>
    </source>
</evidence>
<proteinExistence type="predicted"/>
<organism evidence="10 11">
    <name type="scientific">Psittacicella hinzii</name>
    <dbReference type="NCBI Taxonomy" id="2028575"/>
    <lineage>
        <taxon>Bacteria</taxon>
        <taxon>Pseudomonadati</taxon>
        <taxon>Pseudomonadota</taxon>
        <taxon>Gammaproteobacteria</taxon>
        <taxon>Pasteurellales</taxon>
        <taxon>Psittacicellaceae</taxon>
        <taxon>Psittacicella</taxon>
    </lineage>
</organism>
<dbReference type="InterPro" id="IPR004653">
    <property type="entry name" value="DusA"/>
</dbReference>
<dbReference type="Proteomes" id="UP000265916">
    <property type="component" value="Unassembled WGS sequence"/>
</dbReference>
<gene>
    <name evidence="10" type="ORF">CKF58_06540</name>
</gene>
<dbReference type="GO" id="GO:0000049">
    <property type="term" value="F:tRNA binding"/>
    <property type="evidence" value="ECO:0007669"/>
    <property type="project" value="UniProtKB-KW"/>
</dbReference>
<dbReference type="PROSITE" id="PS01136">
    <property type="entry name" value="UPF0034"/>
    <property type="match status" value="1"/>
</dbReference>
<dbReference type="Pfam" id="PF01207">
    <property type="entry name" value="Dus"/>
    <property type="match status" value="1"/>
</dbReference>
<dbReference type="NCBIfam" id="NF008774">
    <property type="entry name" value="PRK11815.1"/>
    <property type="match status" value="1"/>
</dbReference>
<evidence type="ECO:0000256" key="6">
    <source>
        <dbReference type="ARBA" id="ARBA00022857"/>
    </source>
</evidence>
<evidence type="ECO:0000256" key="8">
    <source>
        <dbReference type="ARBA" id="ARBA00023002"/>
    </source>
</evidence>
<name>A0A3A1YC33_9GAMM</name>
<dbReference type="RefSeq" id="WP_119532168.1">
    <property type="nucleotide sequence ID" value="NZ_JBHSSP010000006.1"/>
</dbReference>
<dbReference type="Gene3D" id="3.20.20.70">
    <property type="entry name" value="Aldolase class I"/>
    <property type="match status" value="1"/>
</dbReference>
<keyword evidence="7" id="KW-0694">RNA-binding</keyword>
<dbReference type="SUPFAM" id="SSF51395">
    <property type="entry name" value="FMN-linked oxidoreductases"/>
    <property type="match status" value="1"/>
</dbReference>
<evidence type="ECO:0000313" key="11">
    <source>
        <dbReference type="Proteomes" id="UP000265916"/>
    </source>
</evidence>
<dbReference type="CDD" id="cd02801">
    <property type="entry name" value="DUS_like_FMN"/>
    <property type="match status" value="1"/>
</dbReference>
<comment type="caution">
    <text evidence="10">The sequence shown here is derived from an EMBL/GenBank/DDBJ whole genome shotgun (WGS) entry which is preliminary data.</text>
</comment>
<dbReference type="AlphaFoldDB" id="A0A3A1YC33"/>
<evidence type="ECO:0000256" key="3">
    <source>
        <dbReference type="ARBA" id="ARBA00022630"/>
    </source>
</evidence>
<keyword evidence="6" id="KW-0521">NADP</keyword>
<evidence type="ECO:0000256" key="5">
    <source>
        <dbReference type="ARBA" id="ARBA00022694"/>
    </source>
</evidence>
<keyword evidence="11" id="KW-1185">Reference proteome</keyword>
<evidence type="ECO:0000256" key="2">
    <source>
        <dbReference type="ARBA" id="ARBA00022555"/>
    </source>
</evidence>
<dbReference type="GO" id="GO:0050660">
    <property type="term" value="F:flavin adenine dinucleotide binding"/>
    <property type="evidence" value="ECO:0007669"/>
    <property type="project" value="InterPro"/>
</dbReference>
<protein>
    <submittedName>
        <fullName evidence="10">tRNA dihydrouridine(20/20a) synthase DusA</fullName>
    </submittedName>
</protein>
<reference evidence="10 11" key="1">
    <citation type="submission" date="2017-08" db="EMBL/GenBank/DDBJ databases">
        <title>Reclassification of Bisgaard taxon 37 and 44.</title>
        <authorList>
            <person name="Christensen H."/>
        </authorList>
    </citation>
    <scope>NUCLEOTIDE SEQUENCE [LARGE SCALE GENOMIC DNA]</scope>
    <source>
        <strain evidence="10 11">111</strain>
    </source>
</reference>
<dbReference type="InterPro" id="IPR035587">
    <property type="entry name" value="DUS-like_FMN-bd"/>
</dbReference>
<dbReference type="Gene3D" id="1.20.120.1460">
    <property type="match status" value="1"/>
</dbReference>
<evidence type="ECO:0000256" key="7">
    <source>
        <dbReference type="ARBA" id="ARBA00022884"/>
    </source>
</evidence>
<dbReference type="PANTHER" id="PTHR42907:SF1">
    <property type="entry name" value="FMN-LINKED OXIDOREDUCTASES SUPERFAMILY PROTEIN"/>
    <property type="match status" value="1"/>
</dbReference>
<dbReference type="GO" id="GO:0017150">
    <property type="term" value="F:tRNA dihydrouridine synthase activity"/>
    <property type="evidence" value="ECO:0007669"/>
    <property type="project" value="InterPro"/>
</dbReference>
<dbReference type="OrthoDB" id="9783413at2"/>
<dbReference type="PANTHER" id="PTHR42907">
    <property type="entry name" value="FMN-LINKED OXIDOREDUCTASES SUPERFAMILY PROTEIN"/>
    <property type="match status" value="1"/>
</dbReference>
<comment type="cofactor">
    <cofactor evidence="1">
        <name>FMN</name>
        <dbReference type="ChEBI" id="CHEBI:58210"/>
    </cofactor>
</comment>
<dbReference type="EMBL" id="NRJG01000127">
    <property type="protein sequence ID" value="RIY35692.1"/>
    <property type="molecule type" value="Genomic_DNA"/>
</dbReference>
<keyword evidence="5" id="KW-0819">tRNA processing</keyword>
<accession>A0A3A1YC33</accession>
<evidence type="ECO:0000256" key="4">
    <source>
        <dbReference type="ARBA" id="ARBA00022643"/>
    </source>
</evidence>
<dbReference type="InterPro" id="IPR018517">
    <property type="entry name" value="tRNA_hU_synthase_CS"/>
</dbReference>
<keyword evidence="4" id="KW-0288">FMN</keyword>
<keyword evidence="8" id="KW-0560">Oxidoreductase</keyword>